<dbReference type="Gene3D" id="2.60.40.1760">
    <property type="entry name" value="glycosyl hydrolase (family 31)"/>
    <property type="match status" value="1"/>
</dbReference>
<evidence type="ECO:0000259" key="9">
    <source>
        <dbReference type="PROSITE" id="PS51448"/>
    </source>
</evidence>
<dbReference type="PANTHER" id="PTHR22762:SF133">
    <property type="entry name" value="P-TYPE DOMAIN-CONTAINING PROTEIN"/>
    <property type="match status" value="1"/>
</dbReference>
<dbReference type="InterPro" id="IPR044913">
    <property type="entry name" value="P_trefoil_dom_sf"/>
</dbReference>
<dbReference type="PROSITE" id="PS51448">
    <property type="entry name" value="P_TREFOIL_2"/>
    <property type="match status" value="3"/>
</dbReference>
<dbReference type="PROSITE" id="PS00025">
    <property type="entry name" value="P_TREFOIL_1"/>
    <property type="match status" value="1"/>
</dbReference>
<dbReference type="Gene3D" id="2.60.40.1180">
    <property type="entry name" value="Golgi alpha-mannosidase II"/>
    <property type="match status" value="2"/>
</dbReference>
<accession>A0ABM3XP82</accession>
<dbReference type="Pfam" id="PF00088">
    <property type="entry name" value="Trefoil"/>
    <property type="match status" value="3"/>
</dbReference>
<evidence type="ECO:0000256" key="8">
    <source>
        <dbReference type="SAM" id="SignalP"/>
    </source>
</evidence>
<organism evidence="10 11">
    <name type="scientific">Erinaceus europaeus</name>
    <name type="common">Western European hedgehog</name>
    <dbReference type="NCBI Taxonomy" id="9365"/>
    <lineage>
        <taxon>Eukaryota</taxon>
        <taxon>Metazoa</taxon>
        <taxon>Chordata</taxon>
        <taxon>Craniata</taxon>
        <taxon>Vertebrata</taxon>
        <taxon>Euteleostomi</taxon>
        <taxon>Mammalia</taxon>
        <taxon>Eutheria</taxon>
        <taxon>Laurasiatheria</taxon>
        <taxon>Eulipotyphla</taxon>
        <taxon>Erinaceidae</taxon>
        <taxon>Erinaceinae</taxon>
        <taxon>Erinaceus</taxon>
    </lineage>
</organism>
<dbReference type="CDD" id="cd14752">
    <property type="entry name" value="GH31_N"/>
    <property type="match status" value="1"/>
</dbReference>
<dbReference type="Pfam" id="PF01055">
    <property type="entry name" value="Glyco_hydro_31_2nd"/>
    <property type="match status" value="1"/>
</dbReference>
<name>A0ABM3XP82_ERIEU</name>
<dbReference type="InterPro" id="IPR000322">
    <property type="entry name" value="Glyco_hydro_31_TIM"/>
</dbReference>
<dbReference type="PANTHER" id="PTHR22762">
    <property type="entry name" value="ALPHA-GLUCOSIDASE"/>
    <property type="match status" value="1"/>
</dbReference>
<dbReference type="SUPFAM" id="SSF51445">
    <property type="entry name" value="(Trans)glycosidases"/>
    <property type="match status" value="1"/>
</dbReference>
<evidence type="ECO:0000256" key="5">
    <source>
        <dbReference type="ARBA" id="ARBA00023180"/>
    </source>
</evidence>
<comment type="subcellular location">
    <subcellularLocation>
        <location evidence="1">Endomembrane system</location>
    </subcellularLocation>
</comment>
<keyword evidence="3" id="KW-0472">Membrane</keyword>
<keyword evidence="5" id="KW-0325">Glycoprotein</keyword>
<evidence type="ECO:0000256" key="4">
    <source>
        <dbReference type="ARBA" id="ARBA00023157"/>
    </source>
</evidence>
<dbReference type="RefSeq" id="XP_060050633.1">
    <property type="nucleotide sequence ID" value="XM_060194650.1"/>
</dbReference>
<reference evidence="11" key="1">
    <citation type="submission" date="2025-08" db="UniProtKB">
        <authorList>
            <consortium name="RefSeq"/>
        </authorList>
    </citation>
    <scope>IDENTIFICATION</scope>
</reference>
<dbReference type="SMART" id="SM00018">
    <property type="entry name" value="PD"/>
    <property type="match status" value="3"/>
</dbReference>
<dbReference type="InterPro" id="IPR013780">
    <property type="entry name" value="Glyco_hydro_b"/>
</dbReference>
<dbReference type="InterPro" id="IPR017853">
    <property type="entry name" value="GH"/>
</dbReference>
<comment type="similarity">
    <text evidence="2 7">Belongs to the glycosyl hydrolase 31 family.</text>
</comment>
<keyword evidence="7" id="KW-0378">Hydrolase</keyword>
<feature type="domain" description="P-type" evidence="9">
    <location>
        <begin position="26"/>
        <end position="73"/>
    </location>
</feature>
<dbReference type="Proteomes" id="UP001652624">
    <property type="component" value="Chromosome 7"/>
</dbReference>
<feature type="signal peptide" evidence="8">
    <location>
        <begin position="1"/>
        <end position="22"/>
    </location>
</feature>
<dbReference type="Gene3D" id="3.20.20.80">
    <property type="entry name" value="Glycosidases"/>
    <property type="match status" value="1"/>
</dbReference>
<comment type="caution">
    <text evidence="6">Lacks conserved residue(s) required for the propagation of feature annotation.</text>
</comment>
<gene>
    <name evidence="11" type="primary">LOC103121246</name>
</gene>
<feature type="chain" id="PRO_5045667330" evidence="8">
    <location>
        <begin position="23"/>
        <end position="1016"/>
    </location>
</feature>
<evidence type="ECO:0000256" key="3">
    <source>
        <dbReference type="ARBA" id="ARBA00023136"/>
    </source>
</evidence>
<feature type="domain" description="P-type" evidence="9">
    <location>
        <begin position="124"/>
        <end position="171"/>
    </location>
</feature>
<protein>
    <submittedName>
        <fullName evidence="11">Sucrase-isomaltase, intestinal-like isoform X1</fullName>
    </submittedName>
</protein>
<dbReference type="Gene3D" id="4.10.110.10">
    <property type="entry name" value="Spasmolytic Protein, domain 1"/>
    <property type="match status" value="3"/>
</dbReference>
<evidence type="ECO:0000256" key="1">
    <source>
        <dbReference type="ARBA" id="ARBA00004308"/>
    </source>
</evidence>
<proteinExistence type="inferred from homology"/>
<dbReference type="Pfam" id="PF21365">
    <property type="entry name" value="Glyco_hydro_31_3rd"/>
    <property type="match status" value="1"/>
</dbReference>
<dbReference type="InterPro" id="IPR011013">
    <property type="entry name" value="Gal_mutarotase_sf_dom"/>
</dbReference>
<evidence type="ECO:0000256" key="7">
    <source>
        <dbReference type="RuleBase" id="RU361185"/>
    </source>
</evidence>
<keyword evidence="7" id="KW-0326">Glycosidase</keyword>
<sequence>MDAKALTLLCFCPLLLAGLASSDPTFTCAAGMEVYLRQDCHPEPGASESSCKAKDCCWAASKIPGVPWCFQKVDPCSVVSATQRIDCHPEQGANQMACEGRGCHWCEAHEGIAPLCFYSSQEEAACSARFPLHSRVDCHPQPGATQDSCEAKGCFWCPSTVANVPWCFYPSDGPYGYMPMESPQRSARGWRLMLQKRDTISLFGNDISPLVVDVILHTKERLQFKIYDPHNMRFEVPLDIDPSLNSTFDYDYDVEFVNDTSLKFRVLRRRTRTVLWEVNFGSLIFSNQFLQLTTSLPSSSIYGFGEQEHSSFKHDMKFVKLGMFSRDQSPVPLSNLYGVHPFYMCVENDFNTHGVLFLNSDAQDVILSPHPSLTFRTIGGVLDFYIFLGPTPEEVVQQYTEAIGRPHLPPYWSLGFQLCRWGYNNLEELRKTVDRVRQFDIPQDVQYGDIDSMERQMDFTYDKANFLGLPEYIKELKSLGLHYVITLNPFLSKDEPPDTYKPYEIGQDLGIWVNDSDGITPAVGKTWAPGDCVYADYTNPRATEWWVQMCMDFRDVLNYDGICLNMNEPSNFHTGQQPGCEENNLNYPPFVPDILGGFLAEKTLCPDSKMYLGNHYDVHSLYGWFQEKATFYACQNATRRRAFVLSRSTFVGSGKYAGHWLGDNFSRWRDMHMSVIGMLEFNLFGIPYVGADICGFKEETSYELCLRWMQLGAFYPLSRNQNAIGNKEQDPGVFGEEFASIVRSALRNRYFLLPYLYTLFYHAHTSGSTVVRSLMHEFTSDPVTHDIDRIFLWGPALMITPVLDEGARSVPVYFPEASWFDFYTGNPVPLSWKRKFVDVPAPLDIIPLFVRGGHILPTQSPDRTTALSRLNPFGLIVALNEVGEAFGSLFWDDGDSMESVTREEYLLVEYRFSNKILKMTVINTGYHGISTLTYGTVQIVGFPTRPSVISINGNILPENRVQYDSNGKITVWISAPLSQELTIAFDLEENYKSSKQSYLQSLFTTARNYSNLEIQV</sequence>
<evidence type="ECO:0000256" key="6">
    <source>
        <dbReference type="PROSITE-ProRule" id="PRU00779"/>
    </source>
</evidence>
<dbReference type="SUPFAM" id="SSF51011">
    <property type="entry name" value="Glycosyl hydrolase domain"/>
    <property type="match status" value="1"/>
</dbReference>
<keyword evidence="10" id="KW-1185">Reference proteome</keyword>
<feature type="domain" description="P-type" evidence="9">
    <location>
        <begin position="74"/>
        <end position="120"/>
    </location>
</feature>
<keyword evidence="8" id="KW-0732">Signal</keyword>
<evidence type="ECO:0000313" key="11">
    <source>
        <dbReference type="RefSeq" id="XP_060050633.1"/>
    </source>
</evidence>
<dbReference type="InterPro" id="IPR000519">
    <property type="entry name" value="P_trefoil_dom"/>
</dbReference>
<dbReference type="GeneID" id="103121246"/>
<dbReference type="CDD" id="cd06602">
    <property type="entry name" value="GH31_MGAM_SI_GAA"/>
    <property type="match status" value="1"/>
</dbReference>
<dbReference type="InterPro" id="IPR017957">
    <property type="entry name" value="P_trefoil_CS"/>
</dbReference>
<evidence type="ECO:0000313" key="10">
    <source>
        <dbReference type="Proteomes" id="UP001652624"/>
    </source>
</evidence>
<dbReference type="InterPro" id="IPR048395">
    <property type="entry name" value="Glyco_hydro_31_C"/>
</dbReference>
<dbReference type="SUPFAM" id="SSF57492">
    <property type="entry name" value="Trefoil"/>
    <property type="match status" value="2"/>
</dbReference>
<dbReference type="CDD" id="cd00111">
    <property type="entry name" value="Trefoil"/>
    <property type="match status" value="3"/>
</dbReference>
<dbReference type="SUPFAM" id="SSF74650">
    <property type="entry name" value="Galactose mutarotase-like"/>
    <property type="match status" value="1"/>
</dbReference>
<evidence type="ECO:0000256" key="2">
    <source>
        <dbReference type="ARBA" id="ARBA00007806"/>
    </source>
</evidence>
<keyword evidence="4" id="KW-1015">Disulfide bond</keyword>